<feature type="region of interest" description="Disordered" evidence="1">
    <location>
        <begin position="92"/>
        <end position="154"/>
    </location>
</feature>
<name>A0A1J5U262_9ZZZZ</name>
<feature type="compositionally biased region" description="Low complexity" evidence="1">
    <location>
        <begin position="168"/>
        <end position="187"/>
    </location>
</feature>
<dbReference type="AlphaFoldDB" id="A0A1J5U262"/>
<dbReference type="PROSITE" id="PS50222">
    <property type="entry name" value="EF_HAND_2"/>
    <property type="match status" value="2"/>
</dbReference>
<dbReference type="SMART" id="SM00054">
    <property type="entry name" value="EFh"/>
    <property type="match status" value="2"/>
</dbReference>
<comment type="caution">
    <text evidence="3">The sequence shown here is derived from an EMBL/GenBank/DDBJ whole genome shotgun (WGS) entry which is preliminary data.</text>
</comment>
<feature type="domain" description="EF-hand" evidence="2">
    <location>
        <begin position="10"/>
        <end position="45"/>
    </location>
</feature>
<dbReference type="PROSITE" id="PS00018">
    <property type="entry name" value="EF_HAND_1"/>
    <property type="match status" value="1"/>
</dbReference>
<dbReference type="EMBL" id="MLJW01000003">
    <property type="protein sequence ID" value="OIR18390.1"/>
    <property type="molecule type" value="Genomic_DNA"/>
</dbReference>
<dbReference type="CDD" id="cd00051">
    <property type="entry name" value="EFh"/>
    <property type="match status" value="1"/>
</dbReference>
<organism evidence="3">
    <name type="scientific">mine drainage metagenome</name>
    <dbReference type="NCBI Taxonomy" id="410659"/>
    <lineage>
        <taxon>unclassified sequences</taxon>
        <taxon>metagenomes</taxon>
        <taxon>ecological metagenomes</taxon>
    </lineage>
</organism>
<proteinExistence type="predicted"/>
<dbReference type="Pfam" id="PF13499">
    <property type="entry name" value="EF-hand_7"/>
    <property type="match status" value="1"/>
</dbReference>
<dbReference type="InterPro" id="IPR018247">
    <property type="entry name" value="EF_Hand_1_Ca_BS"/>
</dbReference>
<dbReference type="GO" id="GO:0005509">
    <property type="term" value="F:calcium ion binding"/>
    <property type="evidence" value="ECO:0007669"/>
    <property type="project" value="InterPro"/>
</dbReference>
<reference evidence="3" key="1">
    <citation type="submission" date="2016-10" db="EMBL/GenBank/DDBJ databases">
        <title>Sequence of Gallionella enrichment culture.</title>
        <authorList>
            <person name="Poehlein A."/>
            <person name="Muehling M."/>
            <person name="Daniel R."/>
        </authorList>
    </citation>
    <scope>NUCLEOTIDE SEQUENCE</scope>
</reference>
<feature type="region of interest" description="Disordered" evidence="1">
    <location>
        <begin position="168"/>
        <end position="188"/>
    </location>
</feature>
<sequence>MMMSGTKRPDPSKIVDDLFSKLDTTGKGYLTKSDLQSALTQLPGSDSSNRTGSTSNSANVDELFKKLDANGDGKITKGELTSGLKQLADAFGSQNVSSGGGNAGAPAAGGTPPSDPGNANSTSSTNGTSSTQSSSTSKTYDPADTNQDGTVSAQERIAYALKQLTSQLHSSASSMSSNSTSSTSTSSDAKIFKQFTDIMHAYGSSSIGSNNSNYGLSVTA</sequence>
<evidence type="ECO:0000259" key="2">
    <source>
        <dbReference type="PROSITE" id="PS50222"/>
    </source>
</evidence>
<dbReference type="SUPFAM" id="SSF47473">
    <property type="entry name" value="EF-hand"/>
    <property type="match status" value="1"/>
</dbReference>
<feature type="compositionally biased region" description="Polar residues" evidence="1">
    <location>
        <begin position="39"/>
        <end position="59"/>
    </location>
</feature>
<dbReference type="Gene3D" id="1.10.238.10">
    <property type="entry name" value="EF-hand"/>
    <property type="match status" value="1"/>
</dbReference>
<feature type="domain" description="EF-hand" evidence="2">
    <location>
        <begin position="55"/>
        <end position="90"/>
    </location>
</feature>
<dbReference type="InterPro" id="IPR002048">
    <property type="entry name" value="EF_hand_dom"/>
</dbReference>
<feature type="compositionally biased region" description="Low complexity" evidence="1">
    <location>
        <begin position="121"/>
        <end position="139"/>
    </location>
</feature>
<feature type="compositionally biased region" description="Polar residues" evidence="1">
    <location>
        <begin position="144"/>
        <end position="153"/>
    </location>
</feature>
<protein>
    <submittedName>
        <fullName evidence="3">EF hand</fullName>
    </submittedName>
</protein>
<dbReference type="PANTHER" id="PTHR34574">
    <property type="entry name" value="CALCIUM-BINDING EF-HAND FAMILY PROTEIN-RELATED"/>
    <property type="match status" value="1"/>
</dbReference>
<evidence type="ECO:0000313" key="3">
    <source>
        <dbReference type="EMBL" id="OIR18390.1"/>
    </source>
</evidence>
<dbReference type="InterPro" id="IPR011992">
    <property type="entry name" value="EF-hand-dom_pair"/>
</dbReference>
<gene>
    <name evidence="3" type="ORF">GALL_17190</name>
</gene>
<feature type="region of interest" description="Disordered" evidence="1">
    <location>
        <begin position="39"/>
        <end position="60"/>
    </location>
</feature>
<evidence type="ECO:0000256" key="1">
    <source>
        <dbReference type="SAM" id="MobiDB-lite"/>
    </source>
</evidence>
<accession>A0A1J5U262</accession>
<dbReference type="PANTHER" id="PTHR34574:SF2">
    <property type="entry name" value="CALCIUM-BINDING EF-HAND FAMILY PROTEIN"/>
    <property type="match status" value="1"/>
</dbReference>